<dbReference type="OrthoDB" id="8938362at2759"/>
<organism evidence="1 2">
    <name type="scientific">Danionella cerebrum</name>
    <dbReference type="NCBI Taxonomy" id="2873325"/>
    <lineage>
        <taxon>Eukaryota</taxon>
        <taxon>Metazoa</taxon>
        <taxon>Chordata</taxon>
        <taxon>Craniata</taxon>
        <taxon>Vertebrata</taxon>
        <taxon>Euteleostomi</taxon>
        <taxon>Actinopterygii</taxon>
        <taxon>Neopterygii</taxon>
        <taxon>Teleostei</taxon>
        <taxon>Ostariophysi</taxon>
        <taxon>Cypriniformes</taxon>
        <taxon>Danionidae</taxon>
        <taxon>Danioninae</taxon>
        <taxon>Danionella</taxon>
    </lineage>
</organism>
<keyword evidence="2" id="KW-1185">Reference proteome</keyword>
<dbReference type="Proteomes" id="UP000316079">
    <property type="component" value="Unassembled WGS sequence"/>
</dbReference>
<dbReference type="AlphaFoldDB" id="A0A553Q108"/>
<feature type="non-terminal residue" evidence="1">
    <location>
        <position position="1"/>
    </location>
</feature>
<evidence type="ECO:0000313" key="2">
    <source>
        <dbReference type="Proteomes" id="UP000316079"/>
    </source>
</evidence>
<reference evidence="1 2" key="1">
    <citation type="journal article" date="2019" name="Sci. Data">
        <title>Hybrid genome assembly and annotation of Danionella translucida.</title>
        <authorList>
            <person name="Kadobianskyi M."/>
            <person name="Schulze L."/>
            <person name="Schuelke M."/>
            <person name="Judkewitz B."/>
        </authorList>
    </citation>
    <scope>NUCLEOTIDE SEQUENCE [LARGE SCALE GENOMIC DNA]</scope>
    <source>
        <strain evidence="1 2">Bolton</strain>
    </source>
</reference>
<proteinExistence type="predicted"/>
<dbReference type="EMBL" id="SRMA01026465">
    <property type="protein sequence ID" value="TRY83614.1"/>
    <property type="molecule type" value="Genomic_DNA"/>
</dbReference>
<evidence type="ECO:0000313" key="1">
    <source>
        <dbReference type="EMBL" id="TRY83614.1"/>
    </source>
</evidence>
<protein>
    <submittedName>
        <fullName evidence="1">Uncharacterized protein</fullName>
    </submittedName>
</protein>
<gene>
    <name evidence="1" type="ORF">DNTS_022097</name>
</gene>
<comment type="caution">
    <text evidence="1">The sequence shown here is derived from an EMBL/GenBank/DDBJ whole genome shotgun (WGS) entry which is preliminary data.</text>
</comment>
<accession>A0A553Q108</accession>
<name>A0A553Q108_9TELE</name>
<sequence>GPVYMQSIFTMSPNYIEMQVHISLESAAHQGFPTAIIHCINQPTANKLLITYCPECSQEDMLEVPDASCEEFILLWPKVTQLTFPESRLLALSLLTWDSAMSARSSASSSSCCTFLNFDRLPLVSLDLQLKFVNQILQSGEKDTSEHTHPGLEFLELFLSTLHGQILSLIQTVLQILHSDLKILLHPLKHFWLPELYHQLHFGPEQGQPQASSWCSRDLCSYLRVQKPDTLTGIHQLLLSHFTSSLCLFQSSSQLFNLRQHQGVSALHHGHLLLHVILASHGIIKLCLNVPELFLGLSSLAIGMAQLNLHLIKISLHLLLDSQGIISAPDLRVQSALHGFNDSLAVPLDLLHLLILLCKLPVDLTLNLVELKLDSKNLGLLMLQVPLCAGWHQFHIWSSTEQLHCWPLTFLSGAQPLPPALPQTAPGAGRSRDGLTAQRGPSCSLSTEIVYLAQVLIILGLKFTKLVLKERITRRKADLCFGYSLHVAGKIIDLHLVFTLLFLKLLLDTLQVVDLLSQLSHTVGLLLAQSCSGSFMLESGLFKITAQLLEFSFTLLVHLNLSSSGSTGLLKPLTDLLKFPGEISSLLLNFSTSCTLSLNLFLQFLNASLELGIHSLLLSSTFIQECLMNQNGKYLKFLDLLLELSTQRLFIFNLAEQLACFKVFPGVDFIFLSLEIIQSLLGELQIINVFLQLRALILQFPLLSCELSIDFFLILQSLSCLFELSLELDFALDQTLTPLLSI</sequence>